<dbReference type="EMBL" id="RBAH01000013">
    <property type="protein sequence ID" value="RKN82037.1"/>
    <property type="molecule type" value="Genomic_DNA"/>
</dbReference>
<proteinExistence type="predicted"/>
<dbReference type="AlphaFoldDB" id="A0A3B0CE42"/>
<keyword evidence="2" id="KW-1185">Reference proteome</keyword>
<name>A0A3B0CE42_9BACL</name>
<organism evidence="1 2">
    <name type="scientific">Paenibacillus ginsengarvi</name>
    <dbReference type="NCBI Taxonomy" id="400777"/>
    <lineage>
        <taxon>Bacteria</taxon>
        <taxon>Bacillati</taxon>
        <taxon>Bacillota</taxon>
        <taxon>Bacilli</taxon>
        <taxon>Bacillales</taxon>
        <taxon>Paenibacillaceae</taxon>
        <taxon>Paenibacillus</taxon>
    </lineage>
</organism>
<accession>A0A3B0CE42</accession>
<gene>
    <name evidence="1" type="ORF">D7M11_18870</name>
</gene>
<evidence type="ECO:0008006" key="3">
    <source>
        <dbReference type="Google" id="ProtNLM"/>
    </source>
</evidence>
<evidence type="ECO:0000313" key="1">
    <source>
        <dbReference type="EMBL" id="RKN82037.1"/>
    </source>
</evidence>
<comment type="caution">
    <text evidence="1">The sequence shown here is derived from an EMBL/GenBank/DDBJ whole genome shotgun (WGS) entry which is preliminary data.</text>
</comment>
<dbReference type="Proteomes" id="UP000282311">
    <property type="component" value="Unassembled WGS sequence"/>
</dbReference>
<protein>
    <recommendedName>
        <fullName evidence="3">HTH domain-containing protein</fullName>
    </recommendedName>
</protein>
<reference evidence="1 2" key="1">
    <citation type="journal article" date="2007" name="Int. J. Syst. Evol. Microbiol.">
        <title>Paenibacillus ginsengarvi sp. nov., isolated from soil from ginseng cultivation.</title>
        <authorList>
            <person name="Yoon M.H."/>
            <person name="Ten L.N."/>
            <person name="Im W.T."/>
        </authorList>
    </citation>
    <scope>NUCLEOTIDE SEQUENCE [LARGE SCALE GENOMIC DNA]</scope>
    <source>
        <strain evidence="1 2">KCTC 13059</strain>
    </source>
</reference>
<dbReference type="OrthoDB" id="2663201at2"/>
<evidence type="ECO:0000313" key="2">
    <source>
        <dbReference type="Proteomes" id="UP000282311"/>
    </source>
</evidence>
<dbReference type="RefSeq" id="WP_120748791.1">
    <property type="nucleotide sequence ID" value="NZ_RBAH01000013.1"/>
</dbReference>
<sequence>MSNWHRLLWIDKQIRERRYPNGPGIAEKFNISVRQASRDIEYLRDSLEAPVVYCPRRKGYRYEEASFQLPATTITAEQRLALRQLSTYFGMKPEEDQFGLGELFRRLERLAGDGAPSAALSLPDAGRRETERHMESAIQAAATAAVMPSSEPYYADIQFEAAGIAEAFRLDAVDLGNRTFRVRYDSVERLIGFLLSIPYPFRVLSPSWLGTMMKFRLEKKLRAMNR</sequence>